<name>A0ABP7L418_9MICO</name>
<comment type="catalytic activity">
    <reaction evidence="9">
        <text>8-oxo-dGTP + H2O = 8-oxo-dGMP + diphosphate + H(+)</text>
        <dbReference type="Rhea" id="RHEA:31575"/>
        <dbReference type="ChEBI" id="CHEBI:15377"/>
        <dbReference type="ChEBI" id="CHEBI:15378"/>
        <dbReference type="ChEBI" id="CHEBI:33019"/>
        <dbReference type="ChEBI" id="CHEBI:63224"/>
        <dbReference type="ChEBI" id="CHEBI:77896"/>
    </reaction>
    <physiologicalReaction direction="left-to-right" evidence="9">
        <dbReference type="Rhea" id="RHEA:31576"/>
    </physiologicalReaction>
</comment>
<dbReference type="InterPro" id="IPR000086">
    <property type="entry name" value="NUDIX_hydrolase_dom"/>
</dbReference>
<dbReference type="CDD" id="cd03427">
    <property type="entry name" value="NUDIX_MTH1_Nudt1"/>
    <property type="match status" value="1"/>
</dbReference>
<comment type="function">
    <text evidence="21">Oxidized purine nucleoside triphosphate hydrolase which is a prominent sanitizer of the oxidized nucleotide pool. Catalyzes the hydrolysis of 2-oxo-dATP (2-hydroxy-dATP) into 2-oxo-dAMP. Also has a significant hydrolase activity toward 2-oxo-ATP, 8-oxo-dGTP and 8-oxo-dATP. Through the hydrolysis of oxidized purine nucleoside triphosphates, prevents their incorporation into DNA and the subsequent transversions A:T to C:G and G:C to T:A. Also catalyzes the hydrolysis of methylated purine nucleoside triphosphate preventing their integration into DNA. Through this antimutagenic activity protects cells from oxidative stress.</text>
</comment>
<reference evidence="25" key="1">
    <citation type="journal article" date="2019" name="Int. J. Syst. Evol. Microbiol.">
        <title>The Global Catalogue of Microorganisms (GCM) 10K type strain sequencing project: providing services to taxonomists for standard genome sequencing and annotation.</title>
        <authorList>
            <consortium name="The Broad Institute Genomics Platform"/>
            <consortium name="The Broad Institute Genome Sequencing Center for Infectious Disease"/>
            <person name="Wu L."/>
            <person name="Ma J."/>
        </authorList>
    </citation>
    <scope>NUCLEOTIDE SEQUENCE [LARGE SCALE GENOMIC DNA]</scope>
    <source>
        <strain evidence="25">JCM 17021</strain>
    </source>
</reference>
<evidence type="ECO:0000256" key="18">
    <source>
        <dbReference type="ARBA" id="ARBA00048002"/>
    </source>
</evidence>
<dbReference type="EC" id="3.6.1.56" evidence="11"/>
<evidence type="ECO:0000256" key="20">
    <source>
        <dbReference type="ARBA" id="ARBA00049032"/>
    </source>
</evidence>
<comment type="catalytic activity">
    <reaction evidence="7">
        <text>8-oxo-dATP + H2O = 8-oxo-dAMP + diphosphate + H(+)</text>
        <dbReference type="Rhea" id="RHEA:65396"/>
        <dbReference type="ChEBI" id="CHEBI:15377"/>
        <dbReference type="ChEBI" id="CHEBI:15378"/>
        <dbReference type="ChEBI" id="CHEBI:33019"/>
        <dbReference type="ChEBI" id="CHEBI:71361"/>
        <dbReference type="ChEBI" id="CHEBI:172871"/>
    </reaction>
    <physiologicalReaction direction="left-to-right" evidence="7">
        <dbReference type="Rhea" id="RHEA:65397"/>
    </physiologicalReaction>
</comment>
<evidence type="ECO:0000256" key="22">
    <source>
        <dbReference type="SAM" id="MobiDB-lite"/>
    </source>
</evidence>
<evidence type="ECO:0000256" key="4">
    <source>
        <dbReference type="ARBA" id="ARBA00022723"/>
    </source>
</evidence>
<evidence type="ECO:0000256" key="17">
    <source>
        <dbReference type="ARBA" id="ARBA00032071"/>
    </source>
</evidence>
<dbReference type="PANTHER" id="PTHR43758:SF2">
    <property type="entry name" value="OXIDIZED PURINE NUCLEOSIDE TRIPHOSPHATE HYDROLASE"/>
    <property type="match status" value="1"/>
</dbReference>
<evidence type="ECO:0000256" key="14">
    <source>
        <dbReference type="ARBA" id="ARBA00030634"/>
    </source>
</evidence>
<comment type="catalytic activity">
    <reaction evidence="18">
        <text>N(6)-methyl-ATP + H2O = N(6)-methyl-AMP + diphosphate + H(+)</text>
        <dbReference type="Rhea" id="RHEA:67608"/>
        <dbReference type="ChEBI" id="CHEBI:15377"/>
        <dbReference type="ChEBI" id="CHEBI:15378"/>
        <dbReference type="ChEBI" id="CHEBI:33019"/>
        <dbReference type="ChEBI" id="CHEBI:144842"/>
        <dbReference type="ChEBI" id="CHEBI:172873"/>
    </reaction>
    <physiologicalReaction direction="left-to-right" evidence="18">
        <dbReference type="Rhea" id="RHEA:67609"/>
    </physiologicalReaction>
</comment>
<gene>
    <name evidence="24" type="ORF">GCM10022381_40260</name>
</gene>
<keyword evidence="5" id="KW-0378">Hydrolase</keyword>
<evidence type="ECO:0000313" key="25">
    <source>
        <dbReference type="Proteomes" id="UP001501803"/>
    </source>
</evidence>
<feature type="domain" description="Nudix hydrolase" evidence="23">
    <location>
        <begin position="3"/>
        <end position="136"/>
    </location>
</feature>
<dbReference type="EMBL" id="BAABCN010000017">
    <property type="protein sequence ID" value="GAA3894573.1"/>
    <property type="molecule type" value="Genomic_DNA"/>
</dbReference>
<dbReference type="InterPro" id="IPR020084">
    <property type="entry name" value="NUDIX_hydrolase_CS"/>
</dbReference>
<evidence type="ECO:0000313" key="24">
    <source>
        <dbReference type="EMBL" id="GAA3894573.1"/>
    </source>
</evidence>
<comment type="similarity">
    <text evidence="2">Belongs to the Nudix hydrolase family.</text>
</comment>
<accession>A0ABP7L418</accession>
<evidence type="ECO:0000256" key="13">
    <source>
        <dbReference type="ARBA" id="ARBA00029673"/>
    </source>
</evidence>
<evidence type="ECO:0000256" key="12">
    <source>
        <dbReference type="ARBA" id="ARBA00026218"/>
    </source>
</evidence>
<evidence type="ECO:0000256" key="21">
    <source>
        <dbReference type="ARBA" id="ARBA00053094"/>
    </source>
</evidence>
<evidence type="ECO:0000256" key="3">
    <source>
        <dbReference type="ARBA" id="ARBA00011245"/>
    </source>
</evidence>
<evidence type="ECO:0000256" key="11">
    <source>
        <dbReference type="ARBA" id="ARBA00026103"/>
    </source>
</evidence>
<evidence type="ECO:0000256" key="16">
    <source>
        <dbReference type="ARBA" id="ARBA00031927"/>
    </source>
</evidence>
<evidence type="ECO:0000256" key="5">
    <source>
        <dbReference type="ARBA" id="ARBA00022801"/>
    </source>
</evidence>
<dbReference type="SUPFAM" id="SSF55811">
    <property type="entry name" value="Nudix"/>
    <property type="match status" value="1"/>
</dbReference>
<evidence type="ECO:0000256" key="9">
    <source>
        <dbReference type="ARBA" id="ARBA00024486"/>
    </source>
</evidence>
<dbReference type="InterPro" id="IPR003563">
    <property type="entry name" value="8ODP"/>
</dbReference>
<comment type="cofactor">
    <cofactor evidence="1">
        <name>Mg(2+)</name>
        <dbReference type="ChEBI" id="CHEBI:18420"/>
    </cofactor>
</comment>
<evidence type="ECO:0000256" key="15">
    <source>
        <dbReference type="ARBA" id="ARBA00030682"/>
    </source>
</evidence>
<comment type="catalytic activity">
    <reaction evidence="20">
        <text>N(6)-methyl-dATP + H2O = N(6)-methyl-dAMP + diphosphate + H(+)</text>
        <dbReference type="Rhea" id="RHEA:67604"/>
        <dbReference type="ChEBI" id="CHEBI:15377"/>
        <dbReference type="ChEBI" id="CHEBI:15378"/>
        <dbReference type="ChEBI" id="CHEBI:33019"/>
        <dbReference type="ChEBI" id="CHEBI:169976"/>
        <dbReference type="ChEBI" id="CHEBI:172872"/>
    </reaction>
    <physiologicalReaction direction="left-to-right" evidence="20">
        <dbReference type="Rhea" id="RHEA:67605"/>
    </physiologicalReaction>
</comment>
<comment type="catalytic activity">
    <reaction evidence="10">
        <text>2-oxo-ATP + H2O = 2-oxo-AMP + diphosphate + H(+)</text>
        <dbReference type="Rhea" id="RHEA:67392"/>
        <dbReference type="ChEBI" id="CHEBI:15377"/>
        <dbReference type="ChEBI" id="CHEBI:15378"/>
        <dbReference type="ChEBI" id="CHEBI:33019"/>
        <dbReference type="ChEBI" id="CHEBI:71395"/>
        <dbReference type="ChEBI" id="CHEBI:172878"/>
    </reaction>
    <physiologicalReaction direction="left-to-right" evidence="10">
        <dbReference type="Rhea" id="RHEA:67393"/>
    </physiologicalReaction>
</comment>
<evidence type="ECO:0000256" key="19">
    <source>
        <dbReference type="ARBA" id="ARBA00048894"/>
    </source>
</evidence>
<comment type="caution">
    <text evidence="24">The sequence shown here is derived from an EMBL/GenBank/DDBJ whole genome shotgun (WGS) entry which is preliminary data.</text>
</comment>
<feature type="region of interest" description="Disordered" evidence="22">
    <location>
        <begin position="160"/>
        <end position="193"/>
    </location>
</feature>
<dbReference type="RefSeq" id="WP_345069664.1">
    <property type="nucleotide sequence ID" value="NZ_BAABCN010000017.1"/>
</dbReference>
<proteinExistence type="inferred from homology"/>
<evidence type="ECO:0000256" key="1">
    <source>
        <dbReference type="ARBA" id="ARBA00001946"/>
    </source>
</evidence>
<comment type="catalytic activity">
    <reaction evidence="19">
        <text>O(6)-methyl-dGTP + H2O = O(6)-methyl-dGMP + diphosphate + H(+)</text>
        <dbReference type="Rhea" id="RHEA:67600"/>
        <dbReference type="ChEBI" id="CHEBI:15377"/>
        <dbReference type="ChEBI" id="CHEBI:15378"/>
        <dbReference type="ChEBI" id="CHEBI:33019"/>
        <dbReference type="ChEBI" id="CHEBI:169974"/>
        <dbReference type="ChEBI" id="CHEBI:169975"/>
    </reaction>
    <physiologicalReaction direction="left-to-right" evidence="19">
        <dbReference type="Rhea" id="RHEA:67601"/>
    </physiologicalReaction>
</comment>
<comment type="catalytic activity">
    <reaction evidence="8">
        <text>2-oxo-dATP + H2O = 2-oxo-dAMP + diphosphate + H(+)</text>
        <dbReference type="Rhea" id="RHEA:31583"/>
        <dbReference type="ChEBI" id="CHEBI:15377"/>
        <dbReference type="ChEBI" id="CHEBI:15378"/>
        <dbReference type="ChEBI" id="CHEBI:33019"/>
        <dbReference type="ChEBI" id="CHEBI:63212"/>
        <dbReference type="ChEBI" id="CHEBI:77897"/>
        <dbReference type="EC" id="3.6.1.56"/>
    </reaction>
    <physiologicalReaction direction="left-to-right" evidence="8">
        <dbReference type="Rhea" id="RHEA:31584"/>
    </physiologicalReaction>
</comment>
<keyword evidence="6" id="KW-0460">Magnesium</keyword>
<keyword evidence="4" id="KW-0479">Metal-binding</keyword>
<dbReference type="InterPro" id="IPR015797">
    <property type="entry name" value="NUDIX_hydrolase-like_dom_sf"/>
</dbReference>
<dbReference type="PROSITE" id="PS00893">
    <property type="entry name" value="NUDIX_BOX"/>
    <property type="match status" value="1"/>
</dbReference>
<keyword evidence="25" id="KW-1185">Reference proteome</keyword>
<dbReference type="Proteomes" id="UP001501803">
    <property type="component" value="Unassembled WGS sequence"/>
</dbReference>
<evidence type="ECO:0000256" key="7">
    <source>
        <dbReference type="ARBA" id="ARBA00024448"/>
    </source>
</evidence>
<dbReference type="Gene3D" id="3.90.79.10">
    <property type="entry name" value="Nucleoside Triphosphate Pyrophosphohydrolase"/>
    <property type="match status" value="1"/>
</dbReference>
<evidence type="ECO:0000256" key="6">
    <source>
        <dbReference type="ARBA" id="ARBA00022842"/>
    </source>
</evidence>
<dbReference type="PROSITE" id="PS51462">
    <property type="entry name" value="NUDIX"/>
    <property type="match status" value="1"/>
</dbReference>
<comment type="subunit">
    <text evidence="3">Monomer.</text>
</comment>
<dbReference type="Pfam" id="PF00293">
    <property type="entry name" value="NUDIX"/>
    <property type="match status" value="1"/>
</dbReference>
<dbReference type="PRINTS" id="PR01403">
    <property type="entry name" value="8OXTPHPHTASE"/>
</dbReference>
<evidence type="ECO:0000259" key="23">
    <source>
        <dbReference type="PROSITE" id="PS51462"/>
    </source>
</evidence>
<organism evidence="24 25">
    <name type="scientific">Leifsonia kafniensis</name>
    <dbReference type="NCBI Taxonomy" id="475957"/>
    <lineage>
        <taxon>Bacteria</taxon>
        <taxon>Bacillati</taxon>
        <taxon>Actinomycetota</taxon>
        <taxon>Actinomycetes</taxon>
        <taxon>Micrococcales</taxon>
        <taxon>Microbacteriaceae</taxon>
        <taxon>Leifsonia</taxon>
    </lineage>
</organism>
<protein>
    <recommendedName>
        <fullName evidence="12">Oxidized purine nucleoside triphosphate hydrolase</fullName>
        <ecNumber evidence="11">3.6.1.56</ecNumber>
    </recommendedName>
    <alternativeName>
        <fullName evidence="16">2-hydroxy-dATP diphosphatase</fullName>
    </alternativeName>
    <alternativeName>
        <fullName evidence="15">7,8-dihydro-8-oxoguanine triphosphatase</fullName>
    </alternativeName>
    <alternativeName>
        <fullName evidence="14">8-oxo-dGTPase</fullName>
    </alternativeName>
    <alternativeName>
        <fullName evidence="17">Methylated purine nucleoside triphosphate hydrolase</fullName>
    </alternativeName>
    <alternativeName>
        <fullName evidence="13">Nucleoside diphosphate-linked moiety X motif 1</fullName>
    </alternativeName>
</protein>
<evidence type="ECO:0000256" key="10">
    <source>
        <dbReference type="ARBA" id="ARBA00024596"/>
    </source>
</evidence>
<evidence type="ECO:0000256" key="2">
    <source>
        <dbReference type="ARBA" id="ARBA00005582"/>
    </source>
</evidence>
<sequence length="193" mass="21155">MTLPQVCVSYILRRTDDGRTQVMLGRKKKGLGLGNFVGLGGKLEPGETPVDAAVREIHEESGLSVRASDLVPMGRLRYWFPHRPAWSQESSVFVCSIWSGTPKESDELNPEWFDQGALPLAEMWDDAKQWLPGVLAGKPIFADFTFGADLATVVEHSAQVDQPGRECQDHTGPIRGSRITSESPALVVDHNGS</sequence>
<evidence type="ECO:0000256" key="8">
    <source>
        <dbReference type="ARBA" id="ARBA00024459"/>
    </source>
</evidence>
<dbReference type="PANTHER" id="PTHR43758">
    <property type="entry name" value="7,8-DIHYDRO-8-OXOGUANINE TRIPHOSPHATASE"/>
    <property type="match status" value="1"/>
</dbReference>